<evidence type="ECO:0000256" key="2">
    <source>
        <dbReference type="ARBA" id="ARBA00022670"/>
    </source>
</evidence>
<dbReference type="EMBL" id="CP090896">
    <property type="protein sequence ID" value="ULT81578.1"/>
    <property type="molecule type" value="Genomic_DNA"/>
</dbReference>
<keyword evidence="3" id="KW-0378">Hydrolase</keyword>
<dbReference type="SUPFAM" id="SSF54001">
    <property type="entry name" value="Cysteine proteinases"/>
    <property type="match status" value="1"/>
</dbReference>
<dbReference type="AlphaFoldDB" id="A0AAE8ZRW2"/>
<organism evidence="5 6">
    <name type="scientific">Caenorhabditis briggsae</name>
    <dbReference type="NCBI Taxonomy" id="6238"/>
    <lineage>
        <taxon>Eukaryota</taxon>
        <taxon>Metazoa</taxon>
        <taxon>Ecdysozoa</taxon>
        <taxon>Nematoda</taxon>
        <taxon>Chromadorea</taxon>
        <taxon>Rhabditida</taxon>
        <taxon>Rhabditina</taxon>
        <taxon>Rhabditomorpha</taxon>
        <taxon>Rhabditoidea</taxon>
        <taxon>Rhabditidae</taxon>
        <taxon>Peloderinae</taxon>
        <taxon>Caenorhabditis</taxon>
    </lineage>
</organism>
<sequence>MAYPITFVGNHQASVVYLNKLRKETPTAGFVEKRLDDREHTICGKIAKLTPVSVPNSNRHVTNFFNKILTHKYINESVHVYSTYLFDRLYHNQFGVPELRKKENFVEDHNILFNGVDDYNVVQKDVLVVPINYAFAWHLVVIDKPMNAARKNEEVQIYFVSAHQVTPEHSMSKFVARYIEMAFAVLGLKTYPENFKYQELVLESCASQSQVLCAVYTELVFKIAEHKMGMEVFFSGFKPQAQDKKFEHKIFLRCMESLLECIAVENNPHGQLPGFELALIEDEDLSWIEPANYDKLLTDEYQDGLIRPVRQFMEPLEHPEPMKDWFAKQVAKRCAGDSTKIVYYGESDSSHSGWAGASFVGDYSDADEGANTSSI</sequence>
<dbReference type="InterPro" id="IPR003653">
    <property type="entry name" value="Peptidase_C48_C"/>
</dbReference>
<dbReference type="Pfam" id="PF02902">
    <property type="entry name" value="Peptidase_C48"/>
    <property type="match status" value="1"/>
</dbReference>
<keyword evidence="2" id="KW-0645">Protease</keyword>
<dbReference type="GO" id="GO:0006508">
    <property type="term" value="P:proteolysis"/>
    <property type="evidence" value="ECO:0007669"/>
    <property type="project" value="UniProtKB-KW"/>
</dbReference>
<evidence type="ECO:0000256" key="3">
    <source>
        <dbReference type="ARBA" id="ARBA00022801"/>
    </source>
</evidence>
<proteinExistence type="inferred from homology"/>
<evidence type="ECO:0000313" key="5">
    <source>
        <dbReference type="EMBL" id="ULT81578.1"/>
    </source>
</evidence>
<reference evidence="5 6" key="1">
    <citation type="submission" date="2022-05" db="EMBL/GenBank/DDBJ databases">
        <title>Chromosome-level reference genomes for two strains of Caenorhabditis briggsae: an improved platform for comparative genomics.</title>
        <authorList>
            <person name="Stevens L."/>
            <person name="Andersen E.C."/>
        </authorList>
    </citation>
    <scope>NUCLEOTIDE SEQUENCE [LARGE SCALE GENOMIC DNA]</scope>
    <source>
        <strain evidence="5">QX1410_ONT</strain>
        <tissue evidence="5">Whole-organism</tissue>
    </source>
</reference>
<accession>A0AAE8ZRW2</accession>
<dbReference type="Gene3D" id="1.10.418.20">
    <property type="match status" value="1"/>
</dbReference>
<evidence type="ECO:0000259" key="4">
    <source>
        <dbReference type="Pfam" id="PF02902"/>
    </source>
</evidence>
<comment type="similarity">
    <text evidence="1">Belongs to the peptidase C48 family.</text>
</comment>
<feature type="domain" description="Ubiquitin-like protease family profile" evidence="4">
    <location>
        <begin position="59"/>
        <end position="147"/>
    </location>
</feature>
<gene>
    <name evidence="5" type="ORF">L3Y34_011512</name>
</gene>
<dbReference type="Gene3D" id="3.30.310.130">
    <property type="entry name" value="Ubiquitin-related"/>
    <property type="match status" value="1"/>
</dbReference>
<protein>
    <recommendedName>
        <fullName evidence="4">Ubiquitin-like protease family profile domain-containing protein</fullName>
    </recommendedName>
</protein>
<evidence type="ECO:0000313" key="6">
    <source>
        <dbReference type="Proteomes" id="UP000827892"/>
    </source>
</evidence>
<name>A0AAE8ZRW2_CAEBR</name>
<dbReference type="GO" id="GO:0008234">
    <property type="term" value="F:cysteine-type peptidase activity"/>
    <property type="evidence" value="ECO:0007669"/>
    <property type="project" value="InterPro"/>
</dbReference>
<dbReference type="Proteomes" id="UP000827892">
    <property type="component" value="Chromosome X"/>
</dbReference>
<dbReference type="InterPro" id="IPR038765">
    <property type="entry name" value="Papain-like_cys_pep_sf"/>
</dbReference>
<evidence type="ECO:0000256" key="1">
    <source>
        <dbReference type="ARBA" id="ARBA00005234"/>
    </source>
</evidence>